<evidence type="ECO:0000313" key="3">
    <source>
        <dbReference type="Proteomes" id="UP000244162"/>
    </source>
</evidence>
<keyword evidence="3" id="KW-1185">Reference proteome</keyword>
<dbReference type="EMBL" id="NWBU01000005">
    <property type="protein sequence ID" value="PTQ12182.1"/>
    <property type="molecule type" value="Genomic_DNA"/>
</dbReference>
<proteinExistence type="predicted"/>
<evidence type="ECO:0000313" key="2">
    <source>
        <dbReference type="EMBL" id="PTQ12182.1"/>
    </source>
</evidence>
<organism evidence="2 3">
    <name type="scientific">Sphingomonas oleivorans</name>
    <dbReference type="NCBI Taxonomy" id="1735121"/>
    <lineage>
        <taxon>Bacteria</taxon>
        <taxon>Pseudomonadati</taxon>
        <taxon>Pseudomonadota</taxon>
        <taxon>Alphaproteobacteria</taxon>
        <taxon>Sphingomonadales</taxon>
        <taxon>Sphingomonadaceae</taxon>
        <taxon>Sphingomonas</taxon>
    </lineage>
</organism>
<feature type="compositionally biased region" description="Basic and acidic residues" evidence="1">
    <location>
        <begin position="65"/>
        <end position="84"/>
    </location>
</feature>
<sequence>MLRDAAATGDVREFEKVFTQVIAAKKGFWERLWMRIQLHVAICSNYDKIIGVADSIINDPNASASDKEWAQGKRDEAVAGKEKQGCSTTVS</sequence>
<comment type="caution">
    <text evidence="2">The sequence shown here is derived from an EMBL/GenBank/DDBJ whole genome shotgun (WGS) entry which is preliminary data.</text>
</comment>
<protein>
    <submittedName>
        <fullName evidence="2">Uncharacterized protein</fullName>
    </submittedName>
</protein>
<feature type="region of interest" description="Disordered" evidence="1">
    <location>
        <begin position="62"/>
        <end position="91"/>
    </location>
</feature>
<dbReference type="AlphaFoldDB" id="A0A2T5FZP9"/>
<accession>A0A2T5FZP9</accession>
<gene>
    <name evidence="2" type="ORF">CLG96_06400</name>
</gene>
<evidence type="ECO:0000256" key="1">
    <source>
        <dbReference type="SAM" id="MobiDB-lite"/>
    </source>
</evidence>
<dbReference type="Proteomes" id="UP000244162">
    <property type="component" value="Unassembled WGS sequence"/>
</dbReference>
<reference evidence="2 3" key="1">
    <citation type="submission" date="2017-09" db="EMBL/GenBank/DDBJ databases">
        <title>Sphingomonas panjinensis sp.nov., isolated from oil-contaminated soil.</title>
        <authorList>
            <person name="Wang L."/>
            <person name="Chen L."/>
        </authorList>
    </citation>
    <scope>NUCLEOTIDE SEQUENCE [LARGE SCALE GENOMIC DNA]</scope>
    <source>
        <strain evidence="2 3">FW-11</strain>
    </source>
</reference>
<name>A0A2T5FZP9_9SPHN</name>